<reference evidence="3 4" key="1">
    <citation type="submission" date="2019-03" db="EMBL/GenBank/DDBJ databases">
        <title>Genomic Encyclopedia of Type Strains, Phase IV (KMG-IV): sequencing the most valuable type-strain genomes for metagenomic binning, comparative biology and taxonomic classification.</title>
        <authorList>
            <person name="Goeker M."/>
        </authorList>
    </citation>
    <scope>NUCLEOTIDE SEQUENCE [LARGE SCALE GENOMIC DNA]</scope>
    <source>
        <strain evidence="3 4">DSM 2132</strain>
    </source>
</reference>
<feature type="domain" description="Smr" evidence="2">
    <location>
        <begin position="81"/>
        <end position="182"/>
    </location>
</feature>
<dbReference type="PANTHER" id="PTHR35562:SF2">
    <property type="entry name" value="DNA ENDONUCLEASE SMRA-RELATED"/>
    <property type="match status" value="1"/>
</dbReference>
<evidence type="ECO:0000313" key="3">
    <source>
        <dbReference type="EMBL" id="TCP36172.1"/>
    </source>
</evidence>
<keyword evidence="3" id="KW-0255">Endonuclease</keyword>
<evidence type="ECO:0000256" key="1">
    <source>
        <dbReference type="SAM" id="MobiDB-lite"/>
    </source>
</evidence>
<dbReference type="AlphaFoldDB" id="A0A4R2PKR3"/>
<dbReference type="SUPFAM" id="SSF160443">
    <property type="entry name" value="SMR domain-like"/>
    <property type="match status" value="1"/>
</dbReference>
<comment type="caution">
    <text evidence="3">The sequence shown here is derived from an EMBL/GenBank/DDBJ whole genome shotgun (WGS) entry which is preliminary data.</text>
</comment>
<dbReference type="Pfam" id="PF01713">
    <property type="entry name" value="Smr"/>
    <property type="match status" value="1"/>
</dbReference>
<dbReference type="PANTHER" id="PTHR35562">
    <property type="entry name" value="DNA ENDONUCLEASE SMRA-RELATED"/>
    <property type="match status" value="1"/>
</dbReference>
<feature type="region of interest" description="Disordered" evidence="1">
    <location>
        <begin position="28"/>
        <end position="55"/>
    </location>
</feature>
<proteinExistence type="predicted"/>
<dbReference type="Proteomes" id="UP000295399">
    <property type="component" value="Unassembled WGS sequence"/>
</dbReference>
<dbReference type="GO" id="GO:0004519">
    <property type="term" value="F:endonuclease activity"/>
    <property type="evidence" value="ECO:0007669"/>
    <property type="project" value="UniProtKB-KW"/>
</dbReference>
<dbReference type="EMBL" id="SLXO01000003">
    <property type="protein sequence ID" value="TCP36172.1"/>
    <property type="molecule type" value="Genomic_DNA"/>
</dbReference>
<dbReference type="RefSeq" id="WP_165878730.1">
    <property type="nucleotide sequence ID" value="NZ_JACIGF010000003.1"/>
</dbReference>
<keyword evidence="3" id="KW-0540">Nuclease</keyword>
<dbReference type="PROSITE" id="PS50828">
    <property type="entry name" value="SMR"/>
    <property type="match status" value="1"/>
</dbReference>
<evidence type="ECO:0000313" key="4">
    <source>
        <dbReference type="Proteomes" id="UP000295399"/>
    </source>
</evidence>
<dbReference type="Gene3D" id="3.30.1370.110">
    <property type="match status" value="1"/>
</dbReference>
<evidence type="ECO:0000259" key="2">
    <source>
        <dbReference type="PROSITE" id="PS50828"/>
    </source>
</evidence>
<sequence length="185" mass="20054">MAAKKTLSDEDAALWDAVKQTVKPLGQRKVVASAPPPRRPVRAPRPADPLDAPRVPAPAAAIDRRTARRLARGQMAIDRKLDLHGRTQEQALSLLTMAVQQLYAQGGGCLLVVTGRGGRRFRQTGDVPAAYRRREDFAPEGGVLKRQVPLWLTGAELGGFVYAYGPAADSHGGAGALYVMVRRRR</sequence>
<name>A0A4R2PKR3_RHOSA</name>
<keyword evidence="3" id="KW-0378">Hydrolase</keyword>
<organism evidence="3 4">
    <name type="scientific">Rhodothalassium salexigens DSM 2132</name>
    <dbReference type="NCBI Taxonomy" id="1188247"/>
    <lineage>
        <taxon>Bacteria</taxon>
        <taxon>Pseudomonadati</taxon>
        <taxon>Pseudomonadota</taxon>
        <taxon>Alphaproteobacteria</taxon>
        <taxon>Rhodothalassiales</taxon>
        <taxon>Rhodothalassiaceae</taxon>
        <taxon>Rhodothalassium</taxon>
    </lineage>
</organism>
<gene>
    <name evidence="3" type="ORF">EV659_10359</name>
</gene>
<dbReference type="InterPro" id="IPR036063">
    <property type="entry name" value="Smr_dom_sf"/>
</dbReference>
<dbReference type="InParanoid" id="A0A4R2PKR3"/>
<dbReference type="FunCoup" id="A0A4R2PKR3">
    <property type="interactions" value="8"/>
</dbReference>
<keyword evidence="4" id="KW-1185">Reference proteome</keyword>
<dbReference type="InterPro" id="IPR002625">
    <property type="entry name" value="Smr_dom"/>
</dbReference>
<protein>
    <submittedName>
        <fullName evidence="3">DNA-nicking Smr family endonuclease</fullName>
    </submittedName>
</protein>
<accession>A0A4R2PKR3</accession>